<dbReference type="EMBL" id="FOQK01000026">
    <property type="protein sequence ID" value="SFI29225.1"/>
    <property type="molecule type" value="Genomic_DNA"/>
</dbReference>
<reference evidence="2 3" key="1">
    <citation type="submission" date="2016-10" db="EMBL/GenBank/DDBJ databases">
        <authorList>
            <person name="de Groot N.N."/>
        </authorList>
    </citation>
    <scope>NUCLEOTIDE SEQUENCE [LARGE SCALE GENOMIC DNA]</scope>
    <source>
        <strain evidence="2 3">Z108</strain>
    </source>
</reference>
<evidence type="ECO:0000256" key="1">
    <source>
        <dbReference type="SAM" id="Phobius"/>
    </source>
</evidence>
<dbReference type="Proteomes" id="UP000183639">
    <property type="component" value="Unassembled WGS sequence"/>
</dbReference>
<keyword evidence="1" id="KW-0812">Transmembrane</keyword>
<keyword evidence="1" id="KW-1133">Transmembrane helix</keyword>
<evidence type="ECO:0008006" key="4">
    <source>
        <dbReference type="Google" id="ProtNLM"/>
    </source>
</evidence>
<keyword evidence="1" id="KW-0472">Membrane</keyword>
<evidence type="ECO:0000313" key="2">
    <source>
        <dbReference type="EMBL" id="SFI29225.1"/>
    </source>
</evidence>
<dbReference type="AlphaFoldDB" id="A0A1I3H0D8"/>
<evidence type="ECO:0000313" key="3">
    <source>
        <dbReference type="Proteomes" id="UP000183639"/>
    </source>
</evidence>
<sequence>MNEKMDRSKVKERYAAGKMRQHATRALFFIGGFGAASWAPLVPLLRERLAIGEDVLGMLLLCIGIS</sequence>
<proteinExistence type="predicted"/>
<protein>
    <recommendedName>
        <fullName evidence="4">MFS transporter</fullName>
    </recommendedName>
</protein>
<accession>A0A1I3H0D8</accession>
<gene>
    <name evidence="2" type="ORF">SAMN04487861_12637</name>
</gene>
<name>A0A1I3H0D8_SELRU</name>
<feature type="transmembrane region" description="Helical" evidence="1">
    <location>
        <begin position="26"/>
        <end position="45"/>
    </location>
</feature>
<organism evidence="2 3">
    <name type="scientific">Selenomonas ruminantium</name>
    <dbReference type="NCBI Taxonomy" id="971"/>
    <lineage>
        <taxon>Bacteria</taxon>
        <taxon>Bacillati</taxon>
        <taxon>Bacillota</taxon>
        <taxon>Negativicutes</taxon>
        <taxon>Selenomonadales</taxon>
        <taxon>Selenomonadaceae</taxon>
        <taxon>Selenomonas</taxon>
    </lineage>
</organism>